<feature type="compositionally biased region" description="Polar residues" evidence="1">
    <location>
        <begin position="248"/>
        <end position="267"/>
    </location>
</feature>
<feature type="transmembrane region" description="Helical" evidence="2">
    <location>
        <begin position="582"/>
        <end position="607"/>
    </location>
</feature>
<feature type="compositionally biased region" description="Low complexity" evidence="1">
    <location>
        <begin position="235"/>
        <end position="244"/>
    </location>
</feature>
<feature type="region of interest" description="Disordered" evidence="1">
    <location>
        <begin position="303"/>
        <end position="326"/>
    </location>
</feature>
<evidence type="ECO:0000256" key="3">
    <source>
        <dbReference type="SAM" id="SignalP"/>
    </source>
</evidence>
<gene>
    <name evidence="4" type="ORF">J437_LFUL005626</name>
</gene>
<protein>
    <recommendedName>
        <fullName evidence="6">Flocculation protein FLO11-like</fullName>
    </recommendedName>
</protein>
<feature type="compositionally biased region" description="Low complexity" evidence="1">
    <location>
        <begin position="388"/>
        <end position="422"/>
    </location>
</feature>
<dbReference type="AlphaFoldDB" id="A0A8K0K075"/>
<name>A0A8K0K075_LADFU</name>
<feature type="compositionally biased region" description="Polar residues" evidence="1">
    <location>
        <begin position="200"/>
        <end position="212"/>
    </location>
</feature>
<evidence type="ECO:0000313" key="5">
    <source>
        <dbReference type="Proteomes" id="UP000792457"/>
    </source>
</evidence>
<comment type="caution">
    <text evidence="4">The sequence shown here is derived from an EMBL/GenBank/DDBJ whole genome shotgun (WGS) entry which is preliminary data.</text>
</comment>
<feature type="compositionally biased region" description="Basic and acidic residues" evidence="1">
    <location>
        <begin position="106"/>
        <end position="127"/>
    </location>
</feature>
<dbReference type="EMBL" id="KZ308254">
    <property type="protein sequence ID" value="KAG8225819.1"/>
    <property type="molecule type" value="Genomic_DNA"/>
</dbReference>
<keyword evidence="5" id="KW-1185">Reference proteome</keyword>
<evidence type="ECO:0000256" key="1">
    <source>
        <dbReference type="SAM" id="MobiDB-lite"/>
    </source>
</evidence>
<reference evidence="4" key="2">
    <citation type="submission" date="2017-10" db="EMBL/GenBank/DDBJ databases">
        <title>Ladona fulva Genome sequencing and assembly.</title>
        <authorList>
            <person name="Murali S."/>
            <person name="Richards S."/>
            <person name="Bandaranaike D."/>
            <person name="Bellair M."/>
            <person name="Blankenburg K."/>
            <person name="Chao H."/>
            <person name="Dinh H."/>
            <person name="Doddapaneni H."/>
            <person name="Dugan-Rocha S."/>
            <person name="Elkadiri S."/>
            <person name="Gnanaolivu R."/>
            <person name="Hernandez B."/>
            <person name="Skinner E."/>
            <person name="Javaid M."/>
            <person name="Lee S."/>
            <person name="Li M."/>
            <person name="Ming W."/>
            <person name="Munidasa M."/>
            <person name="Muniz J."/>
            <person name="Nguyen L."/>
            <person name="Hughes D."/>
            <person name="Osuji N."/>
            <person name="Pu L.-L."/>
            <person name="Puazo M."/>
            <person name="Qu C."/>
            <person name="Quiroz J."/>
            <person name="Raj R."/>
            <person name="Weissenberger G."/>
            <person name="Xin Y."/>
            <person name="Zou X."/>
            <person name="Han Y."/>
            <person name="Worley K."/>
            <person name="Muzny D."/>
            <person name="Gibbs R."/>
        </authorList>
    </citation>
    <scope>NUCLEOTIDE SEQUENCE</scope>
    <source>
        <strain evidence="4">Sampled in the wild</strain>
    </source>
</reference>
<organism evidence="4 5">
    <name type="scientific">Ladona fulva</name>
    <name type="common">Scarce chaser dragonfly</name>
    <name type="synonym">Libellula fulva</name>
    <dbReference type="NCBI Taxonomy" id="123851"/>
    <lineage>
        <taxon>Eukaryota</taxon>
        <taxon>Metazoa</taxon>
        <taxon>Ecdysozoa</taxon>
        <taxon>Arthropoda</taxon>
        <taxon>Hexapoda</taxon>
        <taxon>Insecta</taxon>
        <taxon>Pterygota</taxon>
        <taxon>Palaeoptera</taxon>
        <taxon>Odonata</taxon>
        <taxon>Epiprocta</taxon>
        <taxon>Anisoptera</taxon>
        <taxon>Libelluloidea</taxon>
        <taxon>Libellulidae</taxon>
        <taxon>Ladona</taxon>
    </lineage>
</organism>
<dbReference type="Proteomes" id="UP000792457">
    <property type="component" value="Unassembled WGS sequence"/>
</dbReference>
<evidence type="ECO:0000313" key="4">
    <source>
        <dbReference type="EMBL" id="KAG8225819.1"/>
    </source>
</evidence>
<sequence>MTLHWWMHWFWITLIHSLVTLPLLLPGTLSAPSQDRLHGIQSPISTPPVPIGVGSWVPKSEISGGKEGTVVTEAAASDGGHLSPPLLQNDQGGLANVSPVTAVEESGSKADAEATSFLEKEDERSWGLEDPAPRPPFFLQSGLDLEEEDEDESIHLSAGMPWPPASVPRVEISSPSVRPTIIPSHESPSSTVEPWPANKTLDQSSAGESQPDVSEGGESAGRGPREQPQEPNPQPSLNSSSLPEAIVSSETLTSPSSVWTQYSSSMPSSYIDHTSPLYFEVFSSTQPYSDSFPSSTLSDIYPSLSPTYFDSSSSPLHTGESSPSISQISQAVISDIPPTLSSLLIPSDTLSSDAVHSREGKAIGVSHVDQQPKQEQKQIEVVDGSEDTPSTTAATSTTTTTVSPTTVNVESSPVKSSSNSNSTADVVGREDKDVKNENVTTDSSGPVKDASNSDSSEKVVEVDKAEDEHLTPVVDKEAKVDDKKDIVSGRNETGSINVDSSVVDKDSSNVGKPTKEEDIAPPVEVPTPVAVREGSASIHSDLKKDQDGGVQASEKDSILAAADVPSSVHQGRMTAPRSLDTASIVGISLGSVLLVGAVAGGVGFVLYRRSLYANKPQTLNDKCSNPDSSGYIDDTLRENSEEMYSLDNDSFLNSLEAMTIQNYWTDSVKHTKL</sequence>
<feature type="compositionally biased region" description="Polar residues" evidence="1">
    <location>
        <begin position="437"/>
        <end position="454"/>
    </location>
</feature>
<feature type="region of interest" description="Disordered" evidence="1">
    <location>
        <begin position="103"/>
        <end position="267"/>
    </location>
</feature>
<feature type="signal peptide" evidence="3">
    <location>
        <begin position="1"/>
        <end position="30"/>
    </location>
</feature>
<evidence type="ECO:0000256" key="2">
    <source>
        <dbReference type="SAM" id="Phobius"/>
    </source>
</evidence>
<feature type="compositionally biased region" description="Basic and acidic residues" evidence="1">
    <location>
        <begin position="427"/>
        <end position="436"/>
    </location>
</feature>
<accession>A0A8K0K075</accession>
<keyword evidence="2" id="KW-1133">Transmembrane helix</keyword>
<feature type="compositionally biased region" description="Basic and acidic residues" evidence="1">
    <location>
        <begin position="502"/>
        <end position="518"/>
    </location>
</feature>
<keyword evidence="2" id="KW-0472">Membrane</keyword>
<proteinExistence type="predicted"/>
<evidence type="ECO:0008006" key="6">
    <source>
        <dbReference type="Google" id="ProtNLM"/>
    </source>
</evidence>
<dbReference type="OrthoDB" id="8192800at2759"/>
<reference evidence="4" key="1">
    <citation type="submission" date="2013-04" db="EMBL/GenBank/DDBJ databases">
        <authorList>
            <person name="Qu J."/>
            <person name="Murali S.C."/>
            <person name="Bandaranaike D."/>
            <person name="Bellair M."/>
            <person name="Blankenburg K."/>
            <person name="Chao H."/>
            <person name="Dinh H."/>
            <person name="Doddapaneni H."/>
            <person name="Downs B."/>
            <person name="Dugan-Rocha S."/>
            <person name="Elkadiri S."/>
            <person name="Gnanaolivu R.D."/>
            <person name="Hernandez B."/>
            <person name="Javaid M."/>
            <person name="Jayaseelan J.C."/>
            <person name="Lee S."/>
            <person name="Li M."/>
            <person name="Ming W."/>
            <person name="Munidasa M."/>
            <person name="Muniz J."/>
            <person name="Nguyen L."/>
            <person name="Ongeri F."/>
            <person name="Osuji N."/>
            <person name="Pu L.-L."/>
            <person name="Puazo M."/>
            <person name="Qu C."/>
            <person name="Quiroz J."/>
            <person name="Raj R."/>
            <person name="Weissenberger G."/>
            <person name="Xin Y."/>
            <person name="Zou X."/>
            <person name="Han Y."/>
            <person name="Richards S."/>
            <person name="Worley K."/>
            <person name="Muzny D."/>
            <person name="Gibbs R."/>
        </authorList>
    </citation>
    <scope>NUCLEOTIDE SEQUENCE</scope>
    <source>
        <strain evidence="4">Sampled in the wild</strain>
    </source>
</reference>
<feature type="region of interest" description="Disordered" evidence="1">
    <location>
        <begin position="350"/>
        <end position="520"/>
    </location>
</feature>
<keyword evidence="2" id="KW-0812">Transmembrane</keyword>
<keyword evidence="3" id="KW-0732">Signal</keyword>
<feature type="compositionally biased region" description="Basic and acidic residues" evidence="1">
    <location>
        <begin position="370"/>
        <end position="380"/>
    </location>
</feature>
<feature type="compositionally biased region" description="Basic and acidic residues" evidence="1">
    <location>
        <begin position="455"/>
        <end position="487"/>
    </location>
</feature>
<feature type="chain" id="PRO_5035467486" description="Flocculation protein FLO11-like" evidence="3">
    <location>
        <begin position="31"/>
        <end position="673"/>
    </location>
</feature>